<dbReference type="InterPro" id="IPR032676">
    <property type="entry name" value="YkuD_2"/>
</dbReference>
<sequence>MQLRSIVISLIFIVVHVVSSGAERPHLDIRKTRSKALEVSRYNRKHHLNNKYCLLADMGLPSGMKRFVVWDFAKNDTLFTGLVSHGCGSGPWSGMWSKDKPAFSDAPNSHCTALGKYKIGARAYSQWGVHIKYLLSGLETSNKNAMRRQVVFHSWNQVSDAEPYPNGTPEGWGCPAISNNTMIKVDALLRKQTTPVLLWIYH</sequence>
<organism evidence="1 2">
    <name type="scientific">Mucilaginibacter ginkgonis</name>
    <dbReference type="NCBI Taxonomy" id="2682091"/>
    <lineage>
        <taxon>Bacteria</taxon>
        <taxon>Pseudomonadati</taxon>
        <taxon>Bacteroidota</taxon>
        <taxon>Sphingobacteriia</taxon>
        <taxon>Sphingobacteriales</taxon>
        <taxon>Sphingobacteriaceae</taxon>
        <taxon>Mucilaginibacter</taxon>
    </lineage>
</organism>
<evidence type="ECO:0000313" key="1">
    <source>
        <dbReference type="EMBL" id="QQL49271.1"/>
    </source>
</evidence>
<accession>A0A6I4HX62</accession>
<evidence type="ECO:0000313" key="2">
    <source>
        <dbReference type="Proteomes" id="UP000429232"/>
    </source>
</evidence>
<dbReference type="EMBL" id="CP066775">
    <property type="protein sequence ID" value="QQL49271.1"/>
    <property type="molecule type" value="Genomic_DNA"/>
</dbReference>
<reference evidence="1 2" key="1">
    <citation type="submission" date="2020-12" db="EMBL/GenBank/DDBJ databases">
        <title>HMF7856_wgs.fasta genome submission.</title>
        <authorList>
            <person name="Kang H."/>
            <person name="Kim H."/>
            <person name="Joh K."/>
        </authorList>
    </citation>
    <scope>NUCLEOTIDE SEQUENCE [LARGE SCALE GENOMIC DNA]</scope>
    <source>
        <strain evidence="1 2">HMF7856</strain>
    </source>
</reference>
<dbReference type="AlphaFoldDB" id="A0A6I4HX62"/>
<dbReference type="Proteomes" id="UP000429232">
    <property type="component" value="Chromosome"/>
</dbReference>
<protein>
    <submittedName>
        <fullName evidence="1">Murein L,D-transpeptidase catalytic domain family protein</fullName>
    </submittedName>
</protein>
<dbReference type="KEGG" id="mgik:GO620_013980"/>
<name>A0A6I4HX62_9SPHI</name>
<keyword evidence="2" id="KW-1185">Reference proteome</keyword>
<proteinExistence type="predicted"/>
<dbReference type="Pfam" id="PF13645">
    <property type="entry name" value="YkuD_2"/>
    <property type="match status" value="1"/>
</dbReference>
<dbReference type="RefSeq" id="WP_157524385.1">
    <property type="nucleotide sequence ID" value="NZ_CP066775.1"/>
</dbReference>
<gene>
    <name evidence="1" type="ORF">GO620_013980</name>
</gene>
<dbReference type="PANTHER" id="PTHR38477">
    <property type="entry name" value="HYPOTHETICAL EXPORTED PROTEIN"/>
    <property type="match status" value="1"/>
</dbReference>
<dbReference type="PANTHER" id="PTHR38477:SF1">
    <property type="entry name" value="MUREIN L,D-TRANSPEPTIDASE CATALYTIC DOMAIN FAMILY PROTEIN"/>
    <property type="match status" value="1"/>
</dbReference>